<proteinExistence type="predicted"/>
<dbReference type="InterPro" id="IPR007863">
    <property type="entry name" value="Peptidase_M16_C"/>
</dbReference>
<keyword evidence="5" id="KW-1185">Reference proteome</keyword>
<keyword evidence="1" id="KW-0732">Signal</keyword>
<organism evidence="4 5">
    <name type="scientific">Gillisia limnaea (strain DSM 15749 / LMG 21470 / R-8282)</name>
    <dbReference type="NCBI Taxonomy" id="865937"/>
    <lineage>
        <taxon>Bacteria</taxon>
        <taxon>Pseudomonadati</taxon>
        <taxon>Bacteroidota</taxon>
        <taxon>Flavobacteriia</taxon>
        <taxon>Flavobacteriales</taxon>
        <taxon>Flavobacteriaceae</taxon>
        <taxon>Gillisia</taxon>
    </lineage>
</organism>
<name>H2BRZ3_GILLR</name>
<dbReference type="Gene3D" id="3.30.830.10">
    <property type="entry name" value="Metalloenzyme, LuxS/M16 peptidase-like"/>
    <property type="match status" value="2"/>
</dbReference>
<dbReference type="STRING" id="865937.Gilli_1838"/>
<dbReference type="PANTHER" id="PTHR11851">
    <property type="entry name" value="METALLOPROTEASE"/>
    <property type="match status" value="1"/>
</dbReference>
<dbReference type="InterPro" id="IPR011765">
    <property type="entry name" value="Pept_M16_N"/>
</dbReference>
<dbReference type="Pfam" id="PF00675">
    <property type="entry name" value="Peptidase_M16"/>
    <property type="match status" value="1"/>
</dbReference>
<dbReference type="PANTHER" id="PTHR11851:SF224">
    <property type="entry name" value="PROCESSING PROTEASE"/>
    <property type="match status" value="1"/>
</dbReference>
<dbReference type="EMBL" id="JH594606">
    <property type="protein sequence ID" value="EHQ02480.1"/>
    <property type="molecule type" value="Genomic_DNA"/>
</dbReference>
<feature type="domain" description="Peptidase M16 N-terminal" evidence="2">
    <location>
        <begin position="83"/>
        <end position="174"/>
    </location>
</feature>
<evidence type="ECO:0000259" key="2">
    <source>
        <dbReference type="Pfam" id="PF00675"/>
    </source>
</evidence>
<dbReference type="AlphaFoldDB" id="H2BRZ3"/>
<dbReference type="Pfam" id="PF05193">
    <property type="entry name" value="Peptidase_M16_C"/>
    <property type="match status" value="1"/>
</dbReference>
<protein>
    <submittedName>
        <fullName evidence="4">Peptidase M16 domain protein</fullName>
    </submittedName>
</protein>
<dbReference type="Proteomes" id="UP000003844">
    <property type="component" value="Unassembled WGS sequence"/>
</dbReference>
<dbReference type="RefSeq" id="WP_006988790.1">
    <property type="nucleotide sequence ID" value="NZ_JH594606.1"/>
</dbReference>
<feature type="chain" id="PRO_5003560310" evidence="1">
    <location>
        <begin position="24"/>
        <end position="690"/>
    </location>
</feature>
<dbReference type="InterPro" id="IPR011249">
    <property type="entry name" value="Metalloenz_LuxS/M16"/>
</dbReference>
<evidence type="ECO:0000256" key="1">
    <source>
        <dbReference type="SAM" id="SignalP"/>
    </source>
</evidence>
<dbReference type="InterPro" id="IPR050361">
    <property type="entry name" value="MPP/UQCRC_Complex"/>
</dbReference>
<feature type="domain" description="Peptidase M16 C-terminal" evidence="3">
    <location>
        <begin position="201"/>
        <end position="378"/>
    </location>
</feature>
<feature type="signal peptide" evidence="1">
    <location>
        <begin position="1"/>
        <end position="23"/>
    </location>
</feature>
<gene>
    <name evidence="4" type="ORF">Gilli_1838</name>
</gene>
<dbReference type="eggNOG" id="COG0612">
    <property type="taxonomic scope" value="Bacteria"/>
</dbReference>
<sequence>MKNMKNLILTLNAVFFLAFSTFAQIDRSKQPEAGPAPKINIQKPKTFTLTNGLQVMVVENHKLPRVSAVLIMDNPPAPEGADAGISGLTSSLLGTGTQKTSKDDFNEEIDFLGANVNLSAGSARANTLSKYFPRVLELMAEGALQPKFTQEELDINKQRQIEGLKSNEKDVSFNARRVRQALTYGKDHPYGELTTPESLENITLEKIQNYYNKNFVPTNAYLAIIGDVKFEEAKKLVEKHFATWKKSAVTTANLPEVKNEKGLQINFVDMPNAVQSEIAVVNSTNLKKNDPDYFAALVANQILGGGDGRLFLNLREDKGYTYGAYSSLGSNKYVSSFVASAQVRNAVTDSATVAFLEEIKRIRTEKVSEKELEDAKNNYTGSFVLSLEQPATIAGYALDIETENLPKNFYETYLQKLNAVTVEDVQRVANKYFKIDEARIIIAGKGSEISENLEKFTFNGKEIPVKYYNKKGIQVDKPEFNKAVDPTVTAESILNKYIQAIGGKQAVDNVESVLMTATAEIQGQKLDLEIKTTAKGKSLQVVSMGGNAISKQVFDGTTGFAVVQGQKIPFTEEQITDVKADAAPFPELIVKDARVMGIEAVDGKDAYAIALNDKTTAFYDMETGLKVKSVKTVTQGPQTMEVPTGYSNYQEVNGIKFPFTVTQSFGPQSIEFTVNEMKINDGVEESDFVE</sequence>
<evidence type="ECO:0000259" key="3">
    <source>
        <dbReference type="Pfam" id="PF05193"/>
    </source>
</evidence>
<evidence type="ECO:0000313" key="4">
    <source>
        <dbReference type="EMBL" id="EHQ02480.1"/>
    </source>
</evidence>
<dbReference type="GO" id="GO:0046872">
    <property type="term" value="F:metal ion binding"/>
    <property type="evidence" value="ECO:0007669"/>
    <property type="project" value="InterPro"/>
</dbReference>
<dbReference type="SUPFAM" id="SSF63411">
    <property type="entry name" value="LuxS/MPP-like metallohydrolase"/>
    <property type="match status" value="2"/>
</dbReference>
<evidence type="ECO:0000313" key="5">
    <source>
        <dbReference type="Proteomes" id="UP000003844"/>
    </source>
</evidence>
<dbReference type="HOGENOM" id="CLU_009902_6_1_10"/>
<accession>H2BRZ3</accession>
<reference evidence="5" key="1">
    <citation type="journal article" date="2012" name="Stand. Genomic Sci.">
        <title>Genome sequence of the Antarctic rhodopsins-containing flavobacterium Gillisia limnaea type strain (R-8282(T)).</title>
        <authorList>
            <person name="Riedel T."/>
            <person name="Held B."/>
            <person name="Nolan M."/>
            <person name="Lucas S."/>
            <person name="Lapidus A."/>
            <person name="Tice H."/>
            <person name="Del Rio T.G."/>
            <person name="Cheng J.F."/>
            <person name="Han C."/>
            <person name="Tapia R."/>
            <person name="Goodwin L.A."/>
            <person name="Pitluck S."/>
            <person name="Liolios K."/>
            <person name="Mavromatis K."/>
            <person name="Pagani I."/>
            <person name="Ivanova N."/>
            <person name="Mikhailova N."/>
            <person name="Pati A."/>
            <person name="Chen A."/>
            <person name="Palaniappan K."/>
            <person name="Land M."/>
            <person name="Rohde M."/>
            <person name="Tindall B.J."/>
            <person name="Detter J.C."/>
            <person name="Goker M."/>
            <person name="Bristow J."/>
            <person name="Eisen J.A."/>
            <person name="Markowitz V."/>
            <person name="Hugenholtz P."/>
            <person name="Kyrpides N.C."/>
            <person name="Klenk H.P."/>
            <person name="Woyke T."/>
        </authorList>
    </citation>
    <scope>NUCLEOTIDE SEQUENCE [LARGE SCALE GENOMIC DNA]</scope>
    <source>
        <strain evidence="5">DSM 15749 / LMG 21470 / R-8282</strain>
    </source>
</reference>